<dbReference type="EMBL" id="CAJHJG010000703">
    <property type="protein sequence ID" value="CAD6905061.1"/>
    <property type="molecule type" value="Genomic_DNA"/>
</dbReference>
<feature type="chain" id="PRO_5044550185" description="Dickkopf N-terminal cysteine-rich domain-containing protein" evidence="1">
    <location>
        <begin position="26"/>
        <end position="395"/>
    </location>
</feature>
<dbReference type="Proteomes" id="UP000836402">
    <property type="component" value="Unassembled WGS sequence"/>
</dbReference>
<keyword evidence="1" id="KW-0732">Signal</keyword>
<dbReference type="AlphaFoldDB" id="A0A177UKG5"/>
<evidence type="ECO:0000313" key="4">
    <source>
        <dbReference type="Proteomes" id="UP000077671"/>
    </source>
</evidence>
<evidence type="ECO:0008006" key="6">
    <source>
        <dbReference type="Google" id="ProtNLM"/>
    </source>
</evidence>
<evidence type="ECO:0000313" key="5">
    <source>
        <dbReference type="Proteomes" id="UP000836402"/>
    </source>
</evidence>
<evidence type="ECO:0000313" key="2">
    <source>
        <dbReference type="EMBL" id="CAD6905061.1"/>
    </source>
</evidence>
<sequence>MLPTLNFTKVALLLLASTTLHAVSAHPSILETDTPSPLAIRATGKYVGATCTSDAECYSKNCVLYGSLRQKTCRRQPSGGPCFEANNCGSRSCVQGRCQSSDLNGPCDTVSDCIGTSLLCDAGACKVNPNVGPTSAPNQACRTGSDCASERCEALTYCLDPTGKEGPCSSCFPGTGFDPPCEPAPLHCTRLPLGASCANNGDCAEGFCRSGTCAVSQSGDACVSEAQCTGTSICGTRGTCHTPAKRTLYTQDICGADSQCKNGRCRTGLNFTDVYDQSFQYTGQYTYPPRCDYLSLGESNCRTYSDCTSGICKNAVCVLGADGDRCLFNQHCANLCGADGICQPLPAQGSVALKQPCTADNQCASGRCDGDYGFIARPLPYDPSKTQYVMDKLCS</sequence>
<evidence type="ECO:0000256" key="1">
    <source>
        <dbReference type="SAM" id="SignalP"/>
    </source>
</evidence>
<accession>A0A177UKG5</accession>
<keyword evidence="5" id="KW-1185">Reference proteome</keyword>
<name>A0A177UKG5_9BASI</name>
<proteinExistence type="predicted"/>
<dbReference type="Proteomes" id="UP000077671">
    <property type="component" value="Unassembled WGS sequence"/>
</dbReference>
<reference evidence="3" key="1">
    <citation type="submission" date="2016-04" db="EMBL/GenBank/DDBJ databases">
        <authorList>
            <person name="Nguyen H.D."/>
            <person name="Kesanakurti P."/>
            <person name="Cullis J."/>
            <person name="Levesque C.A."/>
            <person name="Hambleton S."/>
        </authorList>
    </citation>
    <scope>NUCLEOTIDE SEQUENCE</scope>
    <source>
        <strain evidence="3">DAOMC 238032</strain>
    </source>
</reference>
<dbReference type="EMBL" id="LWDD02000436">
    <property type="protein sequence ID" value="KAE8260974.1"/>
    <property type="molecule type" value="Genomic_DNA"/>
</dbReference>
<feature type="signal peptide" evidence="1">
    <location>
        <begin position="1"/>
        <end position="25"/>
    </location>
</feature>
<organism evidence="3 4">
    <name type="scientific">Tilletia caries</name>
    <name type="common">wheat bunt fungus</name>
    <dbReference type="NCBI Taxonomy" id="13290"/>
    <lineage>
        <taxon>Eukaryota</taxon>
        <taxon>Fungi</taxon>
        <taxon>Dikarya</taxon>
        <taxon>Basidiomycota</taxon>
        <taxon>Ustilaginomycotina</taxon>
        <taxon>Exobasidiomycetes</taxon>
        <taxon>Tilletiales</taxon>
        <taxon>Tilletiaceae</taxon>
        <taxon>Tilletia</taxon>
    </lineage>
</organism>
<comment type="caution">
    <text evidence="3">The sequence shown here is derived from an EMBL/GenBank/DDBJ whole genome shotgun (WGS) entry which is preliminary data.</text>
</comment>
<gene>
    <name evidence="3" type="ORF">A4X03_0g3653</name>
    <name evidence="2" type="ORF">JKIAZH3_G8034</name>
</gene>
<protein>
    <recommendedName>
        <fullName evidence="6">Dickkopf N-terminal cysteine-rich domain-containing protein</fullName>
    </recommendedName>
</protein>
<reference evidence="2" key="3">
    <citation type="submission" date="2020-10" db="EMBL/GenBank/DDBJ databases">
        <authorList>
            <person name="Sedaghatjoo S."/>
        </authorList>
    </citation>
    <scope>NUCLEOTIDE SEQUENCE</scope>
    <source>
        <strain evidence="2">AZH3</strain>
    </source>
</reference>
<evidence type="ECO:0000313" key="3">
    <source>
        <dbReference type="EMBL" id="KAE8260974.1"/>
    </source>
</evidence>
<reference evidence="3" key="2">
    <citation type="journal article" date="2019" name="IMA Fungus">
        <title>Genome sequencing and comparison of five Tilletia species to identify candidate genes for the detection of regulated species infecting wheat.</title>
        <authorList>
            <person name="Nguyen H.D.T."/>
            <person name="Sultana T."/>
            <person name="Kesanakurti P."/>
            <person name="Hambleton S."/>
        </authorList>
    </citation>
    <scope>NUCLEOTIDE SEQUENCE</scope>
    <source>
        <strain evidence="3">DAOMC 238032</strain>
    </source>
</reference>